<name>A0A080M7Q6_9PROT</name>
<reference evidence="2 3" key="1">
    <citation type="submission" date="2014-02" db="EMBL/GenBank/DDBJ databases">
        <title>Expanding our view of genomic diversity in Candidatus Accumulibacter clades.</title>
        <authorList>
            <person name="Skennerton C.T."/>
            <person name="Barr J.J."/>
            <person name="Slater F.R."/>
            <person name="Bond P.L."/>
            <person name="Tyson G.W."/>
        </authorList>
    </citation>
    <scope>NUCLEOTIDE SEQUENCE [LARGE SCALE GENOMIC DNA]</scope>
    <source>
        <strain evidence="3">BA-91</strain>
    </source>
</reference>
<evidence type="ECO:0000259" key="1">
    <source>
        <dbReference type="Pfam" id="PF01738"/>
    </source>
</evidence>
<sequence>MPHITLLQDAPLSDFALREPSFDDQAKRLFVSGSGPAVIVLAEMPGISPHITRFARWVRDAGFTVYMPSLFGKDGAVVSADEGAAVFRKACVSAEFRALAAGQSSYCAFRSPLTKPEAPSRRSRRMTIVPWDWLRAST</sequence>
<dbReference type="Proteomes" id="UP000020077">
    <property type="component" value="Unassembled WGS sequence"/>
</dbReference>
<protein>
    <recommendedName>
        <fullName evidence="1">Dienelactone hydrolase domain-containing protein</fullName>
    </recommendedName>
</protein>
<dbReference type="Gene3D" id="3.40.50.1820">
    <property type="entry name" value="alpha/beta hydrolase"/>
    <property type="match status" value="1"/>
</dbReference>
<dbReference type="SUPFAM" id="SSF53474">
    <property type="entry name" value="alpha/beta-Hydrolases"/>
    <property type="match status" value="1"/>
</dbReference>
<proteinExistence type="predicted"/>
<organism evidence="2 3">
    <name type="scientific">Candidatus Accumulibacter phosphatis</name>
    <dbReference type="NCBI Taxonomy" id="327160"/>
    <lineage>
        <taxon>Bacteria</taxon>
        <taxon>Pseudomonadati</taxon>
        <taxon>Pseudomonadota</taxon>
        <taxon>Betaproteobacteria</taxon>
        <taxon>Candidatus Accumulibacter</taxon>
    </lineage>
</organism>
<dbReference type="AlphaFoldDB" id="A0A080M7Q6"/>
<comment type="caution">
    <text evidence="2">The sequence shown here is derived from an EMBL/GenBank/DDBJ whole genome shotgun (WGS) entry which is preliminary data.</text>
</comment>
<feature type="domain" description="Dienelactone hydrolase" evidence="1">
    <location>
        <begin position="35"/>
        <end position="90"/>
    </location>
</feature>
<dbReference type="InterPro" id="IPR002925">
    <property type="entry name" value="Dienelactn_hydro"/>
</dbReference>
<accession>A0A080M7Q6</accession>
<dbReference type="EMBL" id="JDVG02000283">
    <property type="protein sequence ID" value="KFB73119.1"/>
    <property type="molecule type" value="Genomic_DNA"/>
</dbReference>
<gene>
    <name evidence="2" type="ORF">AW09_001646</name>
</gene>
<dbReference type="Pfam" id="PF01738">
    <property type="entry name" value="DLH"/>
    <property type="match status" value="1"/>
</dbReference>
<evidence type="ECO:0000313" key="3">
    <source>
        <dbReference type="Proteomes" id="UP000020077"/>
    </source>
</evidence>
<dbReference type="InterPro" id="IPR029058">
    <property type="entry name" value="AB_hydrolase_fold"/>
</dbReference>
<evidence type="ECO:0000313" key="2">
    <source>
        <dbReference type="EMBL" id="KFB73119.1"/>
    </source>
</evidence>
<dbReference type="GO" id="GO:0016787">
    <property type="term" value="F:hydrolase activity"/>
    <property type="evidence" value="ECO:0007669"/>
    <property type="project" value="InterPro"/>
</dbReference>